<keyword evidence="2" id="KW-0675">Receptor</keyword>
<dbReference type="Pfam" id="PF13715">
    <property type="entry name" value="CarbopepD_reg_2"/>
    <property type="match status" value="1"/>
</dbReference>
<evidence type="ECO:0000313" key="3">
    <source>
        <dbReference type="Proteomes" id="UP000279860"/>
    </source>
</evidence>
<dbReference type="EMBL" id="RQYN01000059">
    <property type="protein sequence ID" value="RRD71507.1"/>
    <property type="molecule type" value="Genomic_DNA"/>
</dbReference>
<organism evidence="2 3">
    <name type="scientific">Tannerella forsythia</name>
    <name type="common">Bacteroides forsythus</name>
    <dbReference type="NCBI Taxonomy" id="28112"/>
    <lineage>
        <taxon>Bacteria</taxon>
        <taxon>Pseudomonadati</taxon>
        <taxon>Bacteroidota</taxon>
        <taxon>Bacteroidia</taxon>
        <taxon>Bacteroidales</taxon>
        <taxon>Tannerellaceae</taxon>
        <taxon>Tannerella</taxon>
    </lineage>
</organism>
<dbReference type="SUPFAM" id="SSF56935">
    <property type="entry name" value="Porins"/>
    <property type="match status" value="1"/>
</dbReference>
<comment type="caution">
    <text evidence="2">The sequence shown here is derived from an EMBL/GenBank/DDBJ whole genome shotgun (WGS) entry which is preliminary data.</text>
</comment>
<dbReference type="InterPro" id="IPR041700">
    <property type="entry name" value="OMP_b-brl_3"/>
</dbReference>
<evidence type="ECO:0000313" key="2">
    <source>
        <dbReference type="EMBL" id="RRD71507.1"/>
    </source>
</evidence>
<dbReference type="AlphaFoldDB" id="A0A3P1YLS5"/>
<feature type="domain" description="Outer membrane protein beta-barrel" evidence="1">
    <location>
        <begin position="362"/>
        <end position="653"/>
    </location>
</feature>
<proteinExistence type="predicted"/>
<dbReference type="Gene3D" id="2.60.40.1120">
    <property type="entry name" value="Carboxypeptidase-like, regulatory domain"/>
    <property type="match status" value="1"/>
</dbReference>
<dbReference type="Pfam" id="PF14905">
    <property type="entry name" value="OMP_b-brl_3"/>
    <property type="match status" value="1"/>
</dbReference>
<dbReference type="InterPro" id="IPR008969">
    <property type="entry name" value="CarboxyPept-like_regulatory"/>
</dbReference>
<protein>
    <submittedName>
        <fullName evidence="2">TonB-dependent receptor</fullName>
    </submittedName>
</protein>
<reference evidence="2 3" key="1">
    <citation type="submission" date="2018-11" db="EMBL/GenBank/DDBJ databases">
        <title>Genomes From Bacteria Associated with the Canine Oral Cavity: a Test Case for Automated Genome-Based Taxonomic Assignment.</title>
        <authorList>
            <person name="Coil D.A."/>
            <person name="Jospin G."/>
            <person name="Darling A.E."/>
            <person name="Wallis C."/>
            <person name="Davis I.J."/>
            <person name="Harris S."/>
            <person name="Eisen J.A."/>
            <person name="Holcombe L.J."/>
            <person name="O'Flynn C."/>
        </authorList>
    </citation>
    <scope>NUCLEOTIDE SEQUENCE [LARGE SCALE GENOMIC DNA]</scope>
    <source>
        <strain evidence="2 3">OH1426_COT-023</strain>
    </source>
</reference>
<sequence>MKKTILFLVLIVGTYGGFAQYSFSGKITDKEKNPLTGVQILLSINDSLFAAGLSDEKGRFMIRELPEGIYWLQIVYPGFTPFEEKCMIQRSIHTDFVLLEERNIRLNDVVITAKKSDLVKRTATGEIFYLSEKARNSGDPYRALREIPRLAVNEAMQSVGMRDGGKMQVLINGKMMHSGITPINPKDIESVEVIDVVSARYVEQGIKHILNIKLKKKREPYLFFQTATRHDIPLRNSMGVVYFEIGNPKYSLYGRWAGNIIHKDDSRSDMWQRNTEYLKQSTGKTRNNSREFLGELLFKWSLTDKDFFAAHIYGRQNDKKIRSWGDGSSKTDSLRLFDYVSLHKNNAYILTSSLYYLHDFSPNQRFEVTLAYNKNRDKNNGERNETYSGKLHDFLYRYDSERSSANLNLDYSIDWKDANSLNIGMSTRYINDHIDKVSDKVPVFLHKAWNGYLYASFSSKVGNLLYMASAGLEDIHLKAGDVSNGYIKPRAALSITYRFSNDYSIRMGYTLTNQAPLVGHLNPYNTSTDPLVITKGNPELLPEQKHQFKLSQTFNKKGFYVTPSISYDISTDIIEPFGYSANGIFVHTYRNSGRFSTLSAGGTIQYHLKENRGSVYIGAYHLTDYFSGMPSKSSVALSAGLWYSYKKWYFGGDIDYRSYEYTPLSRIRQLTPAYSQIQVNYNFTKDFYIAVALPYFIGKLSTETTTQADTYAAYHRQEMTSMSGRPWILLRYTFRKNNKSKIKLNNVVKSKEEGISL</sequence>
<evidence type="ECO:0000259" key="1">
    <source>
        <dbReference type="Pfam" id="PF14905"/>
    </source>
</evidence>
<dbReference type="Proteomes" id="UP000279860">
    <property type="component" value="Unassembled WGS sequence"/>
</dbReference>
<dbReference type="SUPFAM" id="SSF49464">
    <property type="entry name" value="Carboxypeptidase regulatory domain-like"/>
    <property type="match status" value="1"/>
</dbReference>
<accession>A0A3P1YLS5</accession>
<gene>
    <name evidence="2" type="ORF">EII41_11880</name>
</gene>
<name>A0A3P1YLS5_TANFO</name>
<dbReference type="RefSeq" id="WP_124790765.1">
    <property type="nucleotide sequence ID" value="NZ_RQYN01000059.1"/>
</dbReference>